<dbReference type="RefSeq" id="XP_001796585.1">
    <property type="nucleotide sequence ID" value="XM_001796533.1"/>
</dbReference>
<gene>
    <name evidence="2" type="ORF">SNOG_06202</name>
</gene>
<proteinExistence type="predicted"/>
<evidence type="ECO:0008006" key="4">
    <source>
        <dbReference type="Google" id="ProtNLM"/>
    </source>
</evidence>
<name>Q0UPW2_PHANO</name>
<evidence type="ECO:0000313" key="3">
    <source>
        <dbReference type="Proteomes" id="UP000001055"/>
    </source>
</evidence>
<protein>
    <recommendedName>
        <fullName evidence="4">Cyanovirin-N domain-containing protein</fullName>
    </recommendedName>
</protein>
<reference evidence="3" key="1">
    <citation type="journal article" date="2007" name="Plant Cell">
        <title>Dothideomycete-plant interactions illuminated by genome sequencing and EST analysis of the wheat pathogen Stagonospora nodorum.</title>
        <authorList>
            <person name="Hane J.K."/>
            <person name="Lowe R.G."/>
            <person name="Solomon P.S."/>
            <person name="Tan K.C."/>
            <person name="Schoch C.L."/>
            <person name="Spatafora J.W."/>
            <person name="Crous P.W."/>
            <person name="Kodira C."/>
            <person name="Birren B.W."/>
            <person name="Galagan J.E."/>
            <person name="Torriani S.F."/>
            <person name="McDonald B.A."/>
            <person name="Oliver R.P."/>
        </authorList>
    </citation>
    <scope>NUCLEOTIDE SEQUENCE [LARGE SCALE GENOMIC DNA]</scope>
    <source>
        <strain evidence="3">SN15 / ATCC MYA-4574 / FGSC 10173</strain>
    </source>
</reference>
<dbReference type="Proteomes" id="UP000001055">
    <property type="component" value="Unassembled WGS sequence"/>
</dbReference>
<sequence>MKLQLSALLPFLAASTALAKHTPVILPKEMCTVIGARRCVRQGAFENRRWVIRDCDYKGDDRVFEICPGGCKCFLLPFPSLLPAVNVYGDGDEEMGAFADVCTGAMEPYGFVRCVSPETQTTTNFHHNGINDEWGHD</sequence>
<dbReference type="VEuPathDB" id="FungiDB:JI435_062020"/>
<dbReference type="InParanoid" id="Q0UPW2"/>
<organism evidence="2 3">
    <name type="scientific">Phaeosphaeria nodorum (strain SN15 / ATCC MYA-4574 / FGSC 10173)</name>
    <name type="common">Glume blotch fungus</name>
    <name type="synonym">Parastagonospora nodorum</name>
    <dbReference type="NCBI Taxonomy" id="321614"/>
    <lineage>
        <taxon>Eukaryota</taxon>
        <taxon>Fungi</taxon>
        <taxon>Dikarya</taxon>
        <taxon>Ascomycota</taxon>
        <taxon>Pezizomycotina</taxon>
        <taxon>Dothideomycetes</taxon>
        <taxon>Pleosporomycetidae</taxon>
        <taxon>Pleosporales</taxon>
        <taxon>Pleosporineae</taxon>
        <taxon>Phaeosphaeriaceae</taxon>
        <taxon>Parastagonospora</taxon>
    </lineage>
</organism>
<dbReference type="AlphaFoldDB" id="Q0UPW2"/>
<keyword evidence="1" id="KW-0732">Signal</keyword>
<feature type="chain" id="PRO_5004178253" description="Cyanovirin-N domain-containing protein" evidence="1">
    <location>
        <begin position="20"/>
        <end position="137"/>
    </location>
</feature>
<dbReference type="GeneID" id="5973464"/>
<dbReference type="KEGG" id="pno:SNOG_06202"/>
<feature type="signal peptide" evidence="1">
    <location>
        <begin position="1"/>
        <end position="19"/>
    </location>
</feature>
<dbReference type="EMBL" id="CH445333">
    <property type="protein sequence ID" value="EAT86033.2"/>
    <property type="molecule type" value="Genomic_DNA"/>
</dbReference>
<evidence type="ECO:0000313" key="2">
    <source>
        <dbReference type="EMBL" id="EAT86033.2"/>
    </source>
</evidence>
<accession>Q0UPW2</accession>
<evidence type="ECO:0000256" key="1">
    <source>
        <dbReference type="SAM" id="SignalP"/>
    </source>
</evidence>